<evidence type="ECO:0008006" key="4">
    <source>
        <dbReference type="Google" id="ProtNLM"/>
    </source>
</evidence>
<evidence type="ECO:0000313" key="2">
    <source>
        <dbReference type="EMBL" id="WBA40616.1"/>
    </source>
</evidence>
<protein>
    <recommendedName>
        <fullName evidence="4">Dienelactone hydrolase domain-containing protein</fullName>
    </recommendedName>
</protein>
<dbReference type="Gene3D" id="3.40.50.1820">
    <property type="entry name" value="alpha/beta hydrolase"/>
    <property type="match status" value="1"/>
</dbReference>
<accession>A0ABY7LLH8</accession>
<dbReference type="SUPFAM" id="SSF53474">
    <property type="entry name" value="alpha/beta-Hydrolases"/>
    <property type="match status" value="1"/>
</dbReference>
<keyword evidence="3" id="KW-1185">Reference proteome</keyword>
<gene>
    <name evidence="2" type="ORF">O3303_12360</name>
</gene>
<feature type="chain" id="PRO_5047116127" description="Dienelactone hydrolase domain-containing protein" evidence="1">
    <location>
        <begin position="20"/>
        <end position="360"/>
    </location>
</feature>
<name>A0ABY7LLH8_9BACT</name>
<evidence type="ECO:0000313" key="3">
    <source>
        <dbReference type="Proteomes" id="UP001211005"/>
    </source>
</evidence>
<keyword evidence="1" id="KW-0732">Signal</keyword>
<dbReference type="EMBL" id="CP114767">
    <property type="protein sequence ID" value="WBA40616.1"/>
    <property type="molecule type" value="Genomic_DNA"/>
</dbReference>
<sequence length="360" mass="38227">MNLPLPATASFWARLLLWAAPVGLLPGCASDAGSGAAVALPTGHYEGTVAYQGTELAAVLELRETSPGQLEADMRFPQEEGLSFPADDVRYAEPQLLFGQAGTPGGMQVSAVREGDFLRGVFTLDSIRTDFVWVRRGKAQPRPYQLDTLQVPASRLALLVLVPTDTLGRHPAMALFADDTHQAAAHLRADQLARQGFVTTVVSVAAGSPADSVALQAAAATVQALRLHPAVDTLRVGMWARGAAATVAVPAATLAKPRAAFMVLENVSVTSADEARPLQQLGQRRVPVLGLYAAADTSLNVKDSARRLRNAVGGRRASQVRVFPKANARFVLLGRTSPDGKWTWPAAAPGYLTAIEDWLK</sequence>
<feature type="signal peptide" evidence="1">
    <location>
        <begin position="1"/>
        <end position="19"/>
    </location>
</feature>
<evidence type="ECO:0000256" key="1">
    <source>
        <dbReference type="SAM" id="SignalP"/>
    </source>
</evidence>
<organism evidence="2 3">
    <name type="scientific">Hymenobacter canadensis</name>
    <dbReference type="NCBI Taxonomy" id="2999067"/>
    <lineage>
        <taxon>Bacteria</taxon>
        <taxon>Pseudomonadati</taxon>
        <taxon>Bacteroidota</taxon>
        <taxon>Cytophagia</taxon>
        <taxon>Cytophagales</taxon>
        <taxon>Hymenobacteraceae</taxon>
        <taxon>Hymenobacter</taxon>
    </lineage>
</organism>
<dbReference type="Proteomes" id="UP001211005">
    <property type="component" value="Chromosome"/>
</dbReference>
<reference evidence="2 3" key="1">
    <citation type="submission" date="2022-12" db="EMBL/GenBank/DDBJ databases">
        <title>Hymenobacter canadensis sp. nov. isolated from lake water of the Cambridge Bay, Canada.</title>
        <authorList>
            <person name="Kim W.H."/>
            <person name="Lee Y.M."/>
        </authorList>
    </citation>
    <scope>NUCLEOTIDE SEQUENCE [LARGE SCALE GENOMIC DNA]</scope>
    <source>
        <strain evidence="2 3">PAMC 29467</strain>
    </source>
</reference>
<dbReference type="InterPro" id="IPR029058">
    <property type="entry name" value="AB_hydrolase_fold"/>
</dbReference>
<proteinExistence type="predicted"/>
<dbReference type="RefSeq" id="WP_269558703.1">
    <property type="nucleotide sequence ID" value="NZ_CP114767.1"/>
</dbReference>